<evidence type="ECO:0000256" key="1">
    <source>
        <dbReference type="SAM" id="MobiDB-lite"/>
    </source>
</evidence>
<keyword evidence="3" id="KW-1185">Reference proteome</keyword>
<gene>
    <name evidence="2" type="ORF">FNF29_05229</name>
</gene>
<name>A0A5A8CBF9_CAFRO</name>
<comment type="caution">
    <text evidence="2">The sequence shown here is derived from an EMBL/GenBank/DDBJ whole genome shotgun (WGS) entry which is preliminary data.</text>
</comment>
<feature type="region of interest" description="Disordered" evidence="1">
    <location>
        <begin position="97"/>
        <end position="122"/>
    </location>
</feature>
<proteinExistence type="predicted"/>
<organism evidence="2 3">
    <name type="scientific">Cafeteria roenbergensis</name>
    <name type="common">Marine flagellate</name>
    <dbReference type="NCBI Taxonomy" id="33653"/>
    <lineage>
        <taxon>Eukaryota</taxon>
        <taxon>Sar</taxon>
        <taxon>Stramenopiles</taxon>
        <taxon>Bigyra</taxon>
        <taxon>Opalozoa</taxon>
        <taxon>Bicosoecida</taxon>
        <taxon>Cafeteriaceae</taxon>
        <taxon>Cafeteria</taxon>
    </lineage>
</organism>
<dbReference type="EMBL" id="VLTN01000034">
    <property type="protein sequence ID" value="KAA0150426.1"/>
    <property type="molecule type" value="Genomic_DNA"/>
</dbReference>
<evidence type="ECO:0000313" key="2">
    <source>
        <dbReference type="EMBL" id="KAA0150426.1"/>
    </source>
</evidence>
<reference evidence="2 3" key="1">
    <citation type="submission" date="2019-07" db="EMBL/GenBank/DDBJ databases">
        <title>Genomes of Cafeteria roenbergensis.</title>
        <authorList>
            <person name="Fischer M.G."/>
            <person name="Hackl T."/>
            <person name="Roman M."/>
        </authorList>
    </citation>
    <scope>NUCLEOTIDE SEQUENCE [LARGE SCALE GENOMIC DNA]</scope>
    <source>
        <strain evidence="2 3">BVI</strain>
    </source>
</reference>
<accession>A0A5A8CBF9</accession>
<feature type="compositionally biased region" description="Basic and acidic residues" evidence="1">
    <location>
        <begin position="102"/>
        <end position="117"/>
    </location>
</feature>
<dbReference type="AlphaFoldDB" id="A0A5A8CBF9"/>
<dbReference type="Proteomes" id="UP000323011">
    <property type="component" value="Unassembled WGS sequence"/>
</dbReference>
<evidence type="ECO:0000313" key="3">
    <source>
        <dbReference type="Proteomes" id="UP000323011"/>
    </source>
</evidence>
<protein>
    <submittedName>
        <fullName evidence="2">Uncharacterized protein</fullName>
    </submittedName>
</protein>
<sequence length="653" mass="71074">MAAVKGLRSADNEDIVKLLGRLGTASMELAHCTDIDAVLQHAGVTLAMPGGEAQLAKWHRLGHLQSVAGGFAEVMANPSTIATVQEHARKLLLEAEEQAEEQAEKAKREAARAKREAEEQEALRNQMRKTLARLDSSISTIPSDALSEAGAMMHKYTPDEAAELDAEAGLTALAMSKASDAFAERIYDTMRSEHGVGPALEAARLNPQVMSFTAQALKEPRWLLWEGQSNRDHLARWLACDMAYLALTGEGGPLNGRFVFGPRGVGKSSLLVAGCVAAGVFSRIKSLPDAGRPVVPVYVDMLRATWLYDLCAARAADSEHAWLNPLSPLPCLLDRALQLAGHRPRVEAEPDPSRWKLYRWFATPQEVCEFLEANKLNMLLVMDEADEPYKKFGNIIARELDLLRGDSPQMIYYVASSAAWMHDILFNCRCVDPVTYDVEKFRTKKNHSDKQIPLPPLEPLSSLEDHANAIVAVGPAVSSFHPDATRFLANSRCPEERARFGRVVLRAGSVMGALIREPELDTEKPHRGLDKMPGDIIATDHGRQLASVFAAHFKSVIKGLRSETVLDQLVSSRPASFSALGLCISELSARVTKQSGAVDAAESLLPLLSDLSDCGVLTAAAGKWQPVSWTAVLSIMLVDEGDCALPAELAVDE</sequence>